<organism evidence="3 6">
    <name type="scientific">Staphylococcus aureus</name>
    <dbReference type="NCBI Taxonomy" id="1280"/>
    <lineage>
        <taxon>Bacteria</taxon>
        <taxon>Bacillati</taxon>
        <taxon>Bacillota</taxon>
        <taxon>Bacilli</taxon>
        <taxon>Bacillales</taxon>
        <taxon>Staphylococcaceae</taxon>
        <taxon>Staphylococcus</taxon>
    </lineage>
</organism>
<evidence type="ECO:0000313" key="2">
    <source>
        <dbReference type="EMBL" id="MVI56168.1"/>
    </source>
</evidence>
<dbReference type="Proteomes" id="UP000466646">
    <property type="component" value="Unassembled WGS sequence"/>
</dbReference>
<dbReference type="Pfam" id="PF01381">
    <property type="entry name" value="HTH_3"/>
    <property type="match status" value="1"/>
</dbReference>
<name>A0A133PWY1_STAAU</name>
<evidence type="ECO:0000313" key="3">
    <source>
        <dbReference type="EMBL" id="MVL46608.1"/>
    </source>
</evidence>
<evidence type="ECO:0000313" key="5">
    <source>
        <dbReference type="Proteomes" id="UP000433366"/>
    </source>
</evidence>
<dbReference type="EMBL" id="WPRH01000551">
    <property type="protein sequence ID" value="MVI56168.1"/>
    <property type="molecule type" value="Genomic_DNA"/>
</dbReference>
<gene>
    <name evidence="2" type="ORF">GO793_09935</name>
    <name evidence="3" type="ORF">GO941_14110</name>
    <name evidence="4" type="ORF">GZ130_13655</name>
</gene>
<accession>A0A133PWY1</accession>
<dbReference type="SUPFAM" id="SSF47413">
    <property type="entry name" value="lambda repressor-like DNA-binding domains"/>
    <property type="match status" value="1"/>
</dbReference>
<dbReference type="EMBL" id="WPVZ01000753">
    <property type="protein sequence ID" value="MVL46608.1"/>
    <property type="molecule type" value="Genomic_DNA"/>
</dbReference>
<dbReference type="EMBL" id="JAAFLG010000049">
    <property type="protein sequence ID" value="NDP57617.1"/>
    <property type="molecule type" value="Genomic_DNA"/>
</dbReference>
<dbReference type="CDD" id="cd00093">
    <property type="entry name" value="HTH_XRE"/>
    <property type="match status" value="1"/>
</dbReference>
<protein>
    <submittedName>
        <fullName evidence="3">Helix-turn-helix domain-containing protein</fullName>
    </submittedName>
    <submittedName>
        <fullName evidence="4">Helix-turn-helix transcriptional regulator</fullName>
    </submittedName>
</protein>
<dbReference type="AlphaFoldDB" id="A0A133PWY1"/>
<dbReference type="PROSITE" id="PS50943">
    <property type="entry name" value="HTH_CROC1"/>
    <property type="match status" value="1"/>
</dbReference>
<dbReference type="Gene3D" id="1.10.260.40">
    <property type="entry name" value="lambda repressor-like DNA-binding domains"/>
    <property type="match status" value="1"/>
</dbReference>
<dbReference type="Proteomes" id="UP000433366">
    <property type="component" value="Unassembled WGS sequence"/>
</dbReference>
<dbReference type="InterPro" id="IPR010982">
    <property type="entry name" value="Lambda_DNA-bd_dom_sf"/>
</dbReference>
<evidence type="ECO:0000313" key="4">
    <source>
        <dbReference type="EMBL" id="NDP57617.1"/>
    </source>
</evidence>
<evidence type="ECO:0000313" key="7">
    <source>
        <dbReference type="Proteomes" id="UP000466646"/>
    </source>
</evidence>
<feature type="domain" description="HTH cro/C1-type" evidence="1">
    <location>
        <begin position="13"/>
        <end position="54"/>
    </location>
</feature>
<reference evidence="5 6" key="1">
    <citation type="submission" date="2019-11" db="EMBL/GenBank/DDBJ databases">
        <title>Implementation of targeted gown and glove precautions to prevent Staphylococcus aureus acquisition in community-based nursing homes.</title>
        <authorList>
            <person name="Stine O.C."/>
        </authorList>
    </citation>
    <scope>NUCLEOTIDE SEQUENCE [LARGE SCALE GENOMIC DNA]</scope>
    <source>
        <strain evidence="3 6">S_2023.LVRQ.AN</strain>
        <strain evidence="2 5">S_4031.LGMP.AI</strain>
    </source>
</reference>
<evidence type="ECO:0000259" key="1">
    <source>
        <dbReference type="PROSITE" id="PS50943"/>
    </source>
</evidence>
<dbReference type="Proteomes" id="UP000434412">
    <property type="component" value="Unassembled WGS sequence"/>
</dbReference>
<evidence type="ECO:0000313" key="6">
    <source>
        <dbReference type="Proteomes" id="UP000434412"/>
    </source>
</evidence>
<reference evidence="4 7" key="2">
    <citation type="submission" date="2020-01" db="EMBL/GenBank/DDBJ databases">
        <title>Analysis of Virulence and Antimicrobial Resistance Gene Carriage in Staphylococcus aureus Infections in Equids Using Whole Genome Sequencing.</title>
        <authorList>
            <person name="Little S.V."/>
            <person name="Hillhouse A.E."/>
            <person name="Cohen N.D."/>
            <person name="Lawhon S.D."/>
            <person name="Bryan L.K."/>
        </authorList>
    </citation>
    <scope>NUCLEOTIDE SEQUENCE [LARGE SCALE GENOMIC DNA]</scope>
    <source>
        <strain evidence="4 7">61-017</strain>
    </source>
</reference>
<sequence length="190" mass="22896">MQQNSLEDFSNILKNFRKAEDLTLDTLSKYLGVSDVYVSKLENGKRFPSKNILFWYVLFMDQSQMHDDIEKLLTIFSENKKISYEQLRTEYDEFVKKFREKQKKHSSKIQRKEIKLTMNEFNQYQIEEIDEPYFDLKWLLNQSEYKLFYSGIDNKNSLGFNEVLSESDKKMLSEIVNSVIQRIYNDENQK</sequence>
<dbReference type="InterPro" id="IPR001387">
    <property type="entry name" value="Cro/C1-type_HTH"/>
</dbReference>
<comment type="caution">
    <text evidence="3">The sequence shown here is derived from an EMBL/GenBank/DDBJ whole genome shotgun (WGS) entry which is preliminary data.</text>
</comment>
<dbReference type="GO" id="GO:0003677">
    <property type="term" value="F:DNA binding"/>
    <property type="evidence" value="ECO:0007669"/>
    <property type="project" value="InterPro"/>
</dbReference>
<proteinExistence type="predicted"/>
<dbReference type="RefSeq" id="WP_001661454.1">
    <property type="nucleotide sequence ID" value="NZ_AP019712.1"/>
</dbReference>